<comment type="caution">
    <text evidence="3">The sequence shown here is derived from an EMBL/GenBank/DDBJ whole genome shotgun (WGS) entry which is preliminary data.</text>
</comment>
<feature type="compositionally biased region" description="Low complexity" evidence="1">
    <location>
        <begin position="53"/>
        <end position="65"/>
    </location>
</feature>
<dbReference type="EMBL" id="NHTK01006083">
    <property type="protein sequence ID" value="PPQ64719.1"/>
    <property type="molecule type" value="Genomic_DNA"/>
</dbReference>
<gene>
    <name evidence="3" type="ORF">CVT24_008346</name>
</gene>
<dbReference type="OrthoDB" id="2117591at2759"/>
<evidence type="ECO:0000256" key="1">
    <source>
        <dbReference type="SAM" id="MobiDB-lite"/>
    </source>
</evidence>
<feature type="compositionally biased region" description="Basic and acidic residues" evidence="1">
    <location>
        <begin position="338"/>
        <end position="349"/>
    </location>
</feature>
<keyword evidence="4" id="KW-1185">Reference proteome</keyword>
<accession>A0A409VD98</accession>
<feature type="region of interest" description="Disordered" evidence="1">
    <location>
        <begin position="881"/>
        <end position="927"/>
    </location>
</feature>
<dbReference type="Pfam" id="PF09949">
    <property type="entry name" value="APP1_cat"/>
    <property type="match status" value="1"/>
</dbReference>
<dbReference type="InParanoid" id="A0A409VD98"/>
<dbReference type="AlphaFoldDB" id="A0A409VD98"/>
<dbReference type="PANTHER" id="PTHR28208:SF3">
    <property type="entry name" value="PHOSPHATIDATE PHOSPHATASE APP1"/>
    <property type="match status" value="1"/>
</dbReference>
<feature type="region of interest" description="Disordered" evidence="1">
    <location>
        <begin position="137"/>
        <end position="200"/>
    </location>
</feature>
<feature type="domain" description="Phosphatidate phosphatase APP1 catalytic" evidence="2">
    <location>
        <begin position="626"/>
        <end position="776"/>
    </location>
</feature>
<dbReference type="STRING" id="181874.A0A409VD98"/>
<feature type="compositionally biased region" description="Gly residues" evidence="1">
    <location>
        <begin position="1101"/>
        <end position="1116"/>
    </location>
</feature>
<dbReference type="InterPro" id="IPR052935">
    <property type="entry name" value="Mg2+_PAP"/>
</dbReference>
<dbReference type="Proteomes" id="UP000284842">
    <property type="component" value="Unassembled WGS sequence"/>
</dbReference>
<feature type="compositionally biased region" description="Low complexity" evidence="1">
    <location>
        <begin position="1047"/>
        <end position="1060"/>
    </location>
</feature>
<organism evidence="3 4">
    <name type="scientific">Panaeolus cyanescens</name>
    <dbReference type="NCBI Taxonomy" id="181874"/>
    <lineage>
        <taxon>Eukaryota</taxon>
        <taxon>Fungi</taxon>
        <taxon>Dikarya</taxon>
        <taxon>Basidiomycota</taxon>
        <taxon>Agaricomycotina</taxon>
        <taxon>Agaricomycetes</taxon>
        <taxon>Agaricomycetidae</taxon>
        <taxon>Agaricales</taxon>
        <taxon>Agaricineae</taxon>
        <taxon>Galeropsidaceae</taxon>
        <taxon>Panaeolus</taxon>
    </lineage>
</organism>
<feature type="region of interest" description="Disordered" evidence="1">
    <location>
        <begin position="1012"/>
        <end position="1120"/>
    </location>
</feature>
<evidence type="ECO:0000313" key="3">
    <source>
        <dbReference type="EMBL" id="PPQ64719.1"/>
    </source>
</evidence>
<dbReference type="GO" id="GO:0030479">
    <property type="term" value="C:actin cortical patch"/>
    <property type="evidence" value="ECO:0007669"/>
    <property type="project" value="TreeGrafter"/>
</dbReference>
<feature type="region of interest" description="Disordered" evidence="1">
    <location>
        <begin position="26"/>
        <end position="72"/>
    </location>
</feature>
<feature type="compositionally biased region" description="Polar residues" evidence="1">
    <location>
        <begin position="1014"/>
        <end position="1028"/>
    </location>
</feature>
<dbReference type="InterPro" id="IPR019236">
    <property type="entry name" value="APP1_cat"/>
</dbReference>
<sequence>MRGSPSSSATGHGLYTAYSTFASSSTSATSAASVPQPGRNTPPQSINTPPPQLQYQPQWQQNLTPSYSPYTPRQSWRSWATDKLGAASAKVQAGAAIVASSAAAWKEARDAQREGVGDNYGYYDHHERQFSVDAYASSSGGRYQGHQRRGSKDANTAYNGGSSSGGMGTGDEKRPFPSTSAGRSNSIPGGGSHSHQSTSGCATVLAPGGVLETLHVFPGWGVRRYRADPVENGSPRPFDIELYISGFAISSKTPETASRSQRAFVRLAKGFASLPKLPVLPNLLPDVANAIPNPLASNSPTDREPPPVPPKPKRKDVPEYIEPLIDLGIDAQPGSSQDLKEKQKMKGELDSNWDGEGNGVAEGHVRDDLHDLMFHANDNGYNGGDPISPTQHQHSHSHTGEHSSEYLQHALLSRLHDNLEKRLLPFWSSVLSNRTVKIAAWLGSRNAAHTQTSDDSHTLPDRFMNTKSDEAEELELMNPPLVQATVSTAADGSFVARVWISWEELCVHPKGVHLVFGEEDQQNDGNESAAKRLQEHEVEVWVEMPLLGGEISISGESMSGELRHTPGGVPQSYSAPSLPLSPTSPIGVTSTLPGIPSSTASSSSALNSPSMLRTHVMVPITHAPIRLLSDIDDTIKSAGVVSGARAIFHNVFVKDLRDIVIPGMGEWYASMWSLGVRFHYVSNGPYEILPVVNEFFHLAQLPPGSIKLRSYAGRSLFNGLLSAPAARKRQGVMDVLDSFKDSRFFLVGDSGEQDLELYAEMARERPHQILAVFVRDVMADTYHPDEAPEPIDDPTGWGVYGVGGPSNAGARIGSALSKLVAENQDDMSNNQNDQVPPRYLTASPSRELADETDAVGLRNVSDLDETPKPNKFVARFEDHPLGLGSPAASDNLRASSSSRRVTAPAAYNDSQFATGSSGSTRRTSCDENDSTAALVEGVAVPKPRYPPSWSITNPRPSATTRLKEVLASSRPGSRSSTRNGSVFVDKPPTPTAPPVIPNLIRAGAAVGGGIVRPHSTTDSGTDFFTPNSRLGAEYDTDSDGSVMSNLSSEGGESASTSSAEWGQSQWRGGKKRMKKTLGLTRSSGSGSGTGWRSTSRRSTGSGYGAAGPTASGGSGTGAAPMSEIEKKRAELQARVYRARNMMPSNIPLRIFRDPGECVEAAEILKREGMI</sequence>
<feature type="compositionally biased region" description="Polar residues" evidence="1">
    <location>
        <begin position="970"/>
        <end position="980"/>
    </location>
</feature>
<name>A0A409VD98_9AGAR</name>
<feature type="region of interest" description="Disordered" evidence="1">
    <location>
        <begin position="381"/>
        <end position="403"/>
    </location>
</feature>
<feature type="region of interest" description="Disordered" evidence="1">
    <location>
        <begin position="291"/>
        <end position="316"/>
    </location>
</feature>
<evidence type="ECO:0000313" key="4">
    <source>
        <dbReference type="Proteomes" id="UP000284842"/>
    </source>
</evidence>
<feature type="region of interest" description="Disordered" evidence="1">
    <location>
        <begin position="329"/>
        <end position="357"/>
    </location>
</feature>
<reference evidence="3 4" key="1">
    <citation type="journal article" date="2018" name="Evol. Lett.">
        <title>Horizontal gene cluster transfer increased hallucinogenic mushroom diversity.</title>
        <authorList>
            <person name="Reynolds H.T."/>
            <person name="Vijayakumar V."/>
            <person name="Gluck-Thaler E."/>
            <person name="Korotkin H.B."/>
            <person name="Matheny P.B."/>
            <person name="Slot J.C."/>
        </authorList>
    </citation>
    <scope>NUCLEOTIDE SEQUENCE [LARGE SCALE GENOMIC DNA]</scope>
    <source>
        <strain evidence="3 4">2629</strain>
    </source>
</reference>
<feature type="compositionally biased region" description="Polar residues" evidence="1">
    <location>
        <begin position="177"/>
        <end position="187"/>
    </location>
</feature>
<feature type="region of interest" description="Disordered" evidence="1">
    <location>
        <begin position="826"/>
        <end position="849"/>
    </location>
</feature>
<protein>
    <recommendedName>
        <fullName evidence="2">Phosphatidate phosphatase APP1 catalytic domain-containing protein</fullName>
    </recommendedName>
</protein>
<dbReference type="GO" id="GO:0008195">
    <property type="term" value="F:phosphatidate phosphatase activity"/>
    <property type="evidence" value="ECO:0007669"/>
    <property type="project" value="InterPro"/>
</dbReference>
<feature type="compositionally biased region" description="Low complexity" evidence="1">
    <location>
        <begin position="1078"/>
        <end position="1100"/>
    </location>
</feature>
<dbReference type="PANTHER" id="PTHR28208">
    <property type="entry name" value="PHOSPHATIDATE PHOSPHATASE APP1"/>
    <property type="match status" value="1"/>
</dbReference>
<proteinExistence type="predicted"/>
<feature type="region of interest" description="Disordered" evidence="1">
    <location>
        <begin position="966"/>
        <end position="994"/>
    </location>
</feature>
<evidence type="ECO:0000259" key="2">
    <source>
        <dbReference type="Pfam" id="PF09949"/>
    </source>
</evidence>